<organism evidence="1 2">
    <name type="scientific">Pararge aegeria aegeria</name>
    <dbReference type="NCBI Taxonomy" id="348720"/>
    <lineage>
        <taxon>Eukaryota</taxon>
        <taxon>Metazoa</taxon>
        <taxon>Ecdysozoa</taxon>
        <taxon>Arthropoda</taxon>
        <taxon>Hexapoda</taxon>
        <taxon>Insecta</taxon>
        <taxon>Pterygota</taxon>
        <taxon>Neoptera</taxon>
        <taxon>Endopterygota</taxon>
        <taxon>Lepidoptera</taxon>
        <taxon>Glossata</taxon>
        <taxon>Ditrysia</taxon>
        <taxon>Papilionoidea</taxon>
        <taxon>Nymphalidae</taxon>
        <taxon>Satyrinae</taxon>
        <taxon>Satyrini</taxon>
        <taxon>Parargina</taxon>
        <taxon>Pararge</taxon>
    </lineage>
</organism>
<evidence type="ECO:0000313" key="2">
    <source>
        <dbReference type="Proteomes" id="UP000838756"/>
    </source>
</evidence>
<reference evidence="1" key="1">
    <citation type="submission" date="2022-03" db="EMBL/GenBank/DDBJ databases">
        <authorList>
            <person name="Lindestad O."/>
        </authorList>
    </citation>
    <scope>NUCLEOTIDE SEQUENCE</scope>
</reference>
<dbReference type="EMBL" id="CAKXAJ010001431">
    <property type="protein sequence ID" value="CAH2207829.1"/>
    <property type="molecule type" value="Genomic_DNA"/>
</dbReference>
<feature type="non-terminal residue" evidence="1">
    <location>
        <position position="1"/>
    </location>
</feature>
<dbReference type="Proteomes" id="UP000838756">
    <property type="component" value="Unassembled WGS sequence"/>
</dbReference>
<name>A0A8S4QAT9_9NEOP</name>
<evidence type="ECO:0000313" key="1">
    <source>
        <dbReference type="EMBL" id="CAH2207829.1"/>
    </source>
</evidence>
<dbReference type="AlphaFoldDB" id="A0A8S4QAT9"/>
<keyword evidence="2" id="KW-1185">Reference proteome</keyword>
<proteinExistence type="predicted"/>
<gene>
    <name evidence="1" type="primary">jg62</name>
    <name evidence="1" type="ORF">PAEG_LOCUS449</name>
</gene>
<sequence length="28" mass="3363">IDNLLRPCADLGIQEDSLIEWWYDVEKQ</sequence>
<comment type="caution">
    <text evidence="1">The sequence shown here is derived from an EMBL/GenBank/DDBJ whole genome shotgun (WGS) entry which is preliminary data.</text>
</comment>
<feature type="non-terminal residue" evidence="1">
    <location>
        <position position="28"/>
    </location>
</feature>
<protein>
    <submittedName>
        <fullName evidence="1">Jg62 protein</fullName>
    </submittedName>
</protein>
<accession>A0A8S4QAT9</accession>